<protein>
    <submittedName>
        <fullName evidence="7">Thiamine pyrophosphate-requiring protein</fullName>
    </submittedName>
</protein>
<dbReference type="InterPro" id="IPR029035">
    <property type="entry name" value="DHS-like_NAD/FAD-binding_dom"/>
</dbReference>
<dbReference type="EMBL" id="JASJEV010000001">
    <property type="protein sequence ID" value="MDJ1157049.1"/>
    <property type="molecule type" value="Genomic_DNA"/>
</dbReference>
<dbReference type="Pfam" id="PF00205">
    <property type="entry name" value="TPP_enzyme_M"/>
    <property type="match status" value="1"/>
</dbReference>
<dbReference type="NCBIfam" id="NF006203">
    <property type="entry name" value="PRK08327.1"/>
    <property type="match status" value="1"/>
</dbReference>
<organism evidence="7 8">
    <name type="scientific">Chelatococcus albus</name>
    <dbReference type="NCBI Taxonomy" id="3047466"/>
    <lineage>
        <taxon>Bacteria</taxon>
        <taxon>Pseudomonadati</taxon>
        <taxon>Pseudomonadota</taxon>
        <taxon>Alphaproteobacteria</taxon>
        <taxon>Hyphomicrobiales</taxon>
        <taxon>Chelatococcaceae</taxon>
        <taxon>Chelatococcus</taxon>
    </lineage>
</organism>
<dbReference type="InterPro" id="IPR000399">
    <property type="entry name" value="TPP-bd_CS"/>
</dbReference>
<evidence type="ECO:0000313" key="8">
    <source>
        <dbReference type="Proteomes" id="UP001321492"/>
    </source>
</evidence>
<dbReference type="Proteomes" id="UP001321492">
    <property type="component" value="Unassembled WGS sequence"/>
</dbReference>
<dbReference type="PANTHER" id="PTHR18968">
    <property type="entry name" value="THIAMINE PYROPHOSPHATE ENZYMES"/>
    <property type="match status" value="1"/>
</dbReference>
<evidence type="ECO:0000313" key="7">
    <source>
        <dbReference type="EMBL" id="MDJ1157049.1"/>
    </source>
</evidence>
<dbReference type="Gene3D" id="3.40.50.1220">
    <property type="entry name" value="TPP-binding domain"/>
    <property type="match status" value="1"/>
</dbReference>
<dbReference type="InterPro" id="IPR012001">
    <property type="entry name" value="Thiamin_PyroP_enz_TPP-bd_dom"/>
</dbReference>
<evidence type="ECO:0000256" key="1">
    <source>
        <dbReference type="ARBA" id="ARBA00007812"/>
    </source>
</evidence>
<gene>
    <name evidence="7" type="ORF">QNA08_02200</name>
</gene>
<dbReference type="CDD" id="cd07035">
    <property type="entry name" value="TPP_PYR_POX_like"/>
    <property type="match status" value="1"/>
</dbReference>
<feature type="domain" description="Thiamine pyrophosphate enzyme N-terminal TPP-binding" evidence="6">
    <location>
        <begin position="3"/>
        <end position="122"/>
    </location>
</feature>
<dbReference type="CDD" id="cd02002">
    <property type="entry name" value="TPP_BFDC"/>
    <property type="match status" value="1"/>
</dbReference>
<evidence type="ECO:0000259" key="6">
    <source>
        <dbReference type="Pfam" id="PF02776"/>
    </source>
</evidence>
<dbReference type="RefSeq" id="WP_283739028.1">
    <property type="nucleotide sequence ID" value="NZ_JASJEV010000001.1"/>
</dbReference>
<keyword evidence="8" id="KW-1185">Reference proteome</keyword>
<evidence type="ECO:0000256" key="2">
    <source>
        <dbReference type="ARBA" id="ARBA00023052"/>
    </source>
</evidence>
<reference evidence="7 8" key="1">
    <citation type="submission" date="2023-05" db="EMBL/GenBank/DDBJ databases">
        <title>Chelatococcus sp. nov., a moderately thermophilic bacterium isolated from hot spring microbial mat.</title>
        <authorList>
            <person name="Hu C.-J."/>
            <person name="Li W.-J."/>
        </authorList>
    </citation>
    <scope>NUCLEOTIDE SEQUENCE [LARGE SCALE GENOMIC DNA]</scope>
    <source>
        <strain evidence="7 8">SYSU G07232</strain>
    </source>
</reference>
<evidence type="ECO:0000256" key="3">
    <source>
        <dbReference type="RuleBase" id="RU362132"/>
    </source>
</evidence>
<comment type="similarity">
    <text evidence="1 3">Belongs to the TPP enzyme family.</text>
</comment>
<comment type="caution">
    <text evidence="7">The sequence shown here is derived from an EMBL/GenBank/DDBJ whole genome shotgun (WGS) entry which is preliminary data.</text>
</comment>
<keyword evidence="2 3" id="KW-0786">Thiamine pyrophosphate</keyword>
<evidence type="ECO:0000259" key="5">
    <source>
        <dbReference type="Pfam" id="PF02775"/>
    </source>
</evidence>
<dbReference type="InterPro" id="IPR012000">
    <property type="entry name" value="Thiamin_PyroP_enz_cen_dom"/>
</dbReference>
<dbReference type="PROSITE" id="PS00187">
    <property type="entry name" value="TPP_ENZYMES"/>
    <property type="match status" value="1"/>
</dbReference>
<sequence length="570" mass="62399">MYTTSTAMLEALQEAGVDYIFANLGSDHPALVEAIAEARAVGRAVPRLITCPNEMVAMSAAHGFAQVTGRAQAVVVHVECGTQALAGAVHNAAKGRIPIFVFAGASPYTQEGELKGSRNEFIQWIQDVHDQRGIVRGYMRYDNEIRTGANVKQLVHRAMQFAHSDPKGPVYLMGAREVMEQAVEPVAIDPAHWRPIAPAALPPDGVEALAEALTTARTPLVVTSFLGRNPAAVEELTRLCRRLGIGVLESVPNYVNFPQDDLLYQGNQWNDPRQNPVLAEADVVLVIDSDVPWIPQVSRPRADARIFHIDVDPLKSQMPLWYIPALRSFRADAHTALRQLNEQLADATVGPDLVEARRSHYQRFHEARRDELTRREQPDGDVLTPEYVTACIRARVDEHTLVFNEGISNYHTIINHLRPTRPGSMFTSGGGSLGWNGGAALGGKLAAPDRTVMALTGDGSYMFSVPSSVHWMARRYGTPFLTVVYNNRGWKSPKLSTLAVHPDGHASRADDIGVSFDPPPDYAGIAAAAGGAYTAVVRRPDEVEAALDRALHAVRVEKRCAVLDMWLPHL</sequence>
<dbReference type="SUPFAM" id="SSF52518">
    <property type="entry name" value="Thiamin diphosphate-binding fold (THDP-binding)"/>
    <property type="match status" value="2"/>
</dbReference>
<dbReference type="Pfam" id="PF02776">
    <property type="entry name" value="TPP_enzyme_N"/>
    <property type="match status" value="1"/>
</dbReference>
<name>A0ABT7ACF1_9HYPH</name>
<accession>A0ABT7ACF1</accession>
<feature type="domain" description="Thiamine pyrophosphate enzyme TPP-binding" evidence="5">
    <location>
        <begin position="413"/>
        <end position="561"/>
    </location>
</feature>
<feature type="domain" description="Thiamine pyrophosphate enzyme central" evidence="4">
    <location>
        <begin position="206"/>
        <end position="315"/>
    </location>
</feature>
<dbReference type="Gene3D" id="3.40.50.970">
    <property type="match status" value="2"/>
</dbReference>
<dbReference type="InterPro" id="IPR011766">
    <property type="entry name" value="TPP_enzyme_TPP-bd"/>
</dbReference>
<proteinExistence type="inferred from homology"/>
<dbReference type="Pfam" id="PF02775">
    <property type="entry name" value="TPP_enzyme_C"/>
    <property type="match status" value="1"/>
</dbReference>
<evidence type="ECO:0000259" key="4">
    <source>
        <dbReference type="Pfam" id="PF00205"/>
    </source>
</evidence>
<dbReference type="InterPro" id="IPR029061">
    <property type="entry name" value="THDP-binding"/>
</dbReference>
<dbReference type="SUPFAM" id="SSF52467">
    <property type="entry name" value="DHS-like NAD/FAD-binding domain"/>
    <property type="match status" value="1"/>
</dbReference>
<dbReference type="InterPro" id="IPR045229">
    <property type="entry name" value="TPP_enz"/>
</dbReference>
<dbReference type="PANTHER" id="PTHR18968:SF164">
    <property type="entry name" value="PYRUVATE DECARBOXYLASE"/>
    <property type="match status" value="1"/>
</dbReference>